<evidence type="ECO:0000313" key="1">
    <source>
        <dbReference type="EMBL" id="MBC5651849.1"/>
    </source>
</evidence>
<keyword evidence="2" id="KW-1185">Reference proteome</keyword>
<protein>
    <submittedName>
        <fullName evidence="1">Uncharacterized protein</fullName>
    </submittedName>
</protein>
<organism evidence="1 2">
    <name type="scientific">Blautia segnis</name>
    <dbReference type="NCBI Taxonomy" id="2763030"/>
    <lineage>
        <taxon>Bacteria</taxon>
        <taxon>Bacillati</taxon>
        <taxon>Bacillota</taxon>
        <taxon>Clostridia</taxon>
        <taxon>Lachnospirales</taxon>
        <taxon>Lachnospiraceae</taxon>
        <taxon>Blautia</taxon>
    </lineage>
</organism>
<dbReference type="InterPro" id="IPR043743">
    <property type="entry name" value="DUF5688"/>
</dbReference>
<dbReference type="Proteomes" id="UP000652847">
    <property type="component" value="Unassembled WGS sequence"/>
</dbReference>
<accession>A0A8I0AAW4</accession>
<proteinExistence type="predicted"/>
<evidence type="ECO:0000313" key="2">
    <source>
        <dbReference type="Proteomes" id="UP000652847"/>
    </source>
</evidence>
<name>A0A8I0AAW4_9FIRM</name>
<reference evidence="1 2" key="1">
    <citation type="submission" date="2020-08" db="EMBL/GenBank/DDBJ databases">
        <title>Genome public.</title>
        <authorList>
            <person name="Liu C."/>
            <person name="Sun Q."/>
        </authorList>
    </citation>
    <scope>NUCLEOTIDE SEQUENCE [LARGE SCALE GENOMIC DNA]</scope>
    <source>
        <strain evidence="1 2">BX17</strain>
    </source>
</reference>
<sequence length="329" mass="38229">MSKEYDAFVENLRQLLLERLGLKEEQIFFKEQDEQGMTPSGDRLFVECHAYPAGKEVCGIHTEELFDDYEDGVSLEKIADTVEKEIRKLRNAGFFEKTQNLNNYEKVKNDLFIRLLNRKKHKKELSKAVYRVIGDIALVLYMQVGEVKGCTTSMKIRRDCLDNWGLDEKTVFEAALLNTYFISPPRIFLWEKLIGNPEYNGECFMDLNQEFELRRENVGNCLSTVRRTNGAVAVFLPGVAKRLAELMKGDFYLVFTSIHEVMVHSVRMAYPEDLQEVLRDTLREATPEEDFLTDKVYRYCQETGDFMVYKGTVFLQVGGPHEEDEKETK</sequence>
<dbReference type="RefSeq" id="WP_186901576.1">
    <property type="nucleotide sequence ID" value="NZ_JACOOT010000029.1"/>
</dbReference>
<dbReference type="EMBL" id="JACOOT010000029">
    <property type="protein sequence ID" value="MBC5651849.1"/>
    <property type="molecule type" value="Genomic_DNA"/>
</dbReference>
<dbReference type="AlphaFoldDB" id="A0A8I0AAW4"/>
<comment type="caution">
    <text evidence="1">The sequence shown here is derived from an EMBL/GenBank/DDBJ whole genome shotgun (WGS) entry which is preliminary data.</text>
</comment>
<dbReference type="Pfam" id="PF18941">
    <property type="entry name" value="DUF5688"/>
    <property type="match status" value="1"/>
</dbReference>
<gene>
    <name evidence="1" type="ORF">H8S54_12215</name>
</gene>